<feature type="compositionally biased region" description="Basic and acidic residues" evidence="1">
    <location>
        <begin position="135"/>
        <end position="159"/>
    </location>
</feature>
<evidence type="ECO:0000256" key="1">
    <source>
        <dbReference type="SAM" id="MobiDB-lite"/>
    </source>
</evidence>
<evidence type="ECO:0000313" key="3">
    <source>
        <dbReference type="EnsemblMetazoa" id="AALFPA23_012890.P18595"/>
    </source>
</evidence>
<feature type="chain" id="PRO_5046965276" evidence="2">
    <location>
        <begin position="17"/>
        <end position="212"/>
    </location>
</feature>
<protein>
    <submittedName>
        <fullName evidence="3">Uncharacterized protein</fullName>
    </submittedName>
</protein>
<dbReference type="RefSeq" id="XP_062714477.1">
    <property type="nucleotide sequence ID" value="XM_062858493.1"/>
</dbReference>
<feature type="region of interest" description="Disordered" evidence="1">
    <location>
        <begin position="123"/>
        <end position="170"/>
    </location>
</feature>
<accession>A0ABM1YX26</accession>
<feature type="signal peptide" evidence="2">
    <location>
        <begin position="1"/>
        <end position="16"/>
    </location>
</feature>
<organism evidence="3 4">
    <name type="scientific">Aedes albopictus</name>
    <name type="common">Asian tiger mosquito</name>
    <name type="synonym">Stegomyia albopicta</name>
    <dbReference type="NCBI Taxonomy" id="7160"/>
    <lineage>
        <taxon>Eukaryota</taxon>
        <taxon>Metazoa</taxon>
        <taxon>Ecdysozoa</taxon>
        <taxon>Arthropoda</taxon>
        <taxon>Hexapoda</taxon>
        <taxon>Insecta</taxon>
        <taxon>Pterygota</taxon>
        <taxon>Neoptera</taxon>
        <taxon>Endopterygota</taxon>
        <taxon>Diptera</taxon>
        <taxon>Nematocera</taxon>
        <taxon>Culicoidea</taxon>
        <taxon>Culicidae</taxon>
        <taxon>Culicinae</taxon>
        <taxon>Aedini</taxon>
        <taxon>Aedes</taxon>
        <taxon>Stegomyia</taxon>
    </lineage>
</organism>
<reference evidence="3" key="2">
    <citation type="submission" date="2025-05" db="UniProtKB">
        <authorList>
            <consortium name="EnsemblMetazoa"/>
        </authorList>
    </citation>
    <scope>IDENTIFICATION</scope>
    <source>
        <strain evidence="3">Foshan</strain>
    </source>
</reference>
<sequence length="212" mass="24307">MQFVLSSITFAIVACAAVDSASKSVSKRDLWQSGAVQDHAGFGQSGQSAYLGHSGYAGNTGHSALGVQDYGASWSQGLEARMHMPESAHYDHLRVPVHPVHEYHQEEESQDKKKFQEWKPIHTDFKSQSSSSNTKHSEQEQHSYEDWRDDEDKHEEPEKHHHHHHHHHVKVIEVPKPYTVHVEKPYPVYVEKPIIVEKAVPLKLLIKKKYHH</sequence>
<dbReference type="EnsemblMetazoa" id="AALFPA23_012890.R18595">
    <property type="protein sequence ID" value="AALFPA23_012890.P18595"/>
    <property type="gene ID" value="AALFPA23_012890"/>
</dbReference>
<proteinExistence type="predicted"/>
<keyword evidence="2" id="KW-0732">Signal</keyword>
<dbReference type="GeneID" id="109433165"/>
<dbReference type="Proteomes" id="UP000069940">
    <property type="component" value="Unassembled WGS sequence"/>
</dbReference>
<reference evidence="4" key="1">
    <citation type="journal article" date="2015" name="Proc. Natl. Acad. Sci. U.S.A.">
        <title>Genome sequence of the Asian Tiger mosquito, Aedes albopictus, reveals insights into its biology, genetics, and evolution.</title>
        <authorList>
            <person name="Chen X.G."/>
            <person name="Jiang X."/>
            <person name="Gu J."/>
            <person name="Xu M."/>
            <person name="Wu Y."/>
            <person name="Deng Y."/>
            <person name="Zhang C."/>
            <person name="Bonizzoni M."/>
            <person name="Dermauw W."/>
            <person name="Vontas J."/>
            <person name="Armbruster P."/>
            <person name="Huang X."/>
            <person name="Yang Y."/>
            <person name="Zhang H."/>
            <person name="He W."/>
            <person name="Peng H."/>
            <person name="Liu Y."/>
            <person name="Wu K."/>
            <person name="Chen J."/>
            <person name="Lirakis M."/>
            <person name="Topalis P."/>
            <person name="Van Leeuwen T."/>
            <person name="Hall A.B."/>
            <person name="Jiang X."/>
            <person name="Thorpe C."/>
            <person name="Mueller R.L."/>
            <person name="Sun C."/>
            <person name="Waterhouse R.M."/>
            <person name="Yan G."/>
            <person name="Tu Z.J."/>
            <person name="Fang X."/>
            <person name="James A.A."/>
        </authorList>
    </citation>
    <scope>NUCLEOTIDE SEQUENCE [LARGE SCALE GENOMIC DNA]</scope>
    <source>
        <strain evidence="4">Foshan</strain>
    </source>
</reference>
<name>A0ABM1YX26_AEDAL</name>
<evidence type="ECO:0000313" key="4">
    <source>
        <dbReference type="Proteomes" id="UP000069940"/>
    </source>
</evidence>
<evidence type="ECO:0000256" key="2">
    <source>
        <dbReference type="SAM" id="SignalP"/>
    </source>
</evidence>
<keyword evidence="4" id="KW-1185">Reference proteome</keyword>
<feature type="compositionally biased region" description="Basic residues" evidence="1">
    <location>
        <begin position="160"/>
        <end position="169"/>
    </location>
</feature>